<dbReference type="InterPro" id="IPR029320">
    <property type="entry name" value="Acyl-CoA_ox_N"/>
</dbReference>
<evidence type="ECO:0000256" key="4">
    <source>
        <dbReference type="ARBA" id="ARBA00004846"/>
    </source>
</evidence>
<evidence type="ECO:0000256" key="2">
    <source>
        <dbReference type="ARBA" id="ARBA00001974"/>
    </source>
</evidence>
<dbReference type="InterPro" id="IPR006091">
    <property type="entry name" value="Acyl-CoA_Oxase/DH_mid-dom"/>
</dbReference>
<dbReference type="FunFam" id="1.20.140.10:FF:000013">
    <property type="entry name" value="Acyl-coenzyme A oxidase"/>
    <property type="match status" value="1"/>
</dbReference>
<feature type="domain" description="Acyl-coenzyme A oxidase N-terminal" evidence="18">
    <location>
        <begin position="19"/>
        <end position="128"/>
    </location>
</feature>
<dbReference type="InterPro" id="IPR055060">
    <property type="entry name" value="ACOX_C_alpha1"/>
</dbReference>
<dbReference type="Pfam" id="PF01756">
    <property type="entry name" value="ACOX"/>
    <property type="match status" value="1"/>
</dbReference>
<feature type="domain" description="Acyl-CoA oxidase C-terminal" evidence="16">
    <location>
        <begin position="497"/>
        <end position="671"/>
    </location>
</feature>
<evidence type="ECO:0000259" key="19">
    <source>
        <dbReference type="Pfam" id="PF22924"/>
    </source>
</evidence>
<dbReference type="GO" id="GO:0055088">
    <property type="term" value="P:lipid homeostasis"/>
    <property type="evidence" value="ECO:0007669"/>
    <property type="project" value="TreeGrafter"/>
</dbReference>
<dbReference type="VEuPathDB" id="FungiDB:DNF11_0957"/>
<feature type="binding site" evidence="15">
    <location>
        <position position="145"/>
    </location>
    <ligand>
        <name>FAD</name>
        <dbReference type="ChEBI" id="CHEBI:57692"/>
    </ligand>
</feature>
<dbReference type="GO" id="GO:0005504">
    <property type="term" value="F:fatty acid binding"/>
    <property type="evidence" value="ECO:0007669"/>
    <property type="project" value="TreeGrafter"/>
</dbReference>
<dbReference type="EMBL" id="CP033149">
    <property type="protein sequence ID" value="AYO41907.1"/>
    <property type="molecule type" value="Genomic_DNA"/>
</dbReference>
<dbReference type="GO" id="GO:0071949">
    <property type="term" value="F:FAD binding"/>
    <property type="evidence" value="ECO:0007669"/>
    <property type="project" value="InterPro"/>
</dbReference>
<dbReference type="Pfam" id="PF14749">
    <property type="entry name" value="Acyl-CoA_ox_N"/>
    <property type="match status" value="1"/>
</dbReference>
<dbReference type="Pfam" id="PF02770">
    <property type="entry name" value="Acyl-CoA_dh_M"/>
    <property type="match status" value="1"/>
</dbReference>
<comment type="cofactor">
    <cofactor evidence="2">
        <name>FAD</name>
        <dbReference type="ChEBI" id="CHEBI:57692"/>
    </cofactor>
</comment>
<comment type="subcellular location">
    <subcellularLocation>
        <location evidence="3">Peroxisome</location>
    </subcellularLocation>
</comment>
<comment type="similarity">
    <text evidence="5 13">Belongs to the acyl-CoA oxidase family.</text>
</comment>
<evidence type="ECO:0000256" key="1">
    <source>
        <dbReference type="ARBA" id="ARBA00001201"/>
    </source>
</evidence>
<dbReference type="InterPro" id="IPR012258">
    <property type="entry name" value="Acyl-CoA_oxidase"/>
</dbReference>
<dbReference type="InterPro" id="IPR009100">
    <property type="entry name" value="AcylCoA_DH/oxidase_NM_dom_sf"/>
</dbReference>
<dbReference type="InterPro" id="IPR036250">
    <property type="entry name" value="AcylCo_DH-like_C"/>
</dbReference>
<evidence type="ECO:0000256" key="15">
    <source>
        <dbReference type="PIRSR" id="PIRSR000168-2"/>
    </source>
</evidence>
<dbReference type="OrthoDB" id="538336at2759"/>
<feature type="binding site" evidence="15">
    <location>
        <position position="184"/>
    </location>
    <ligand>
        <name>FAD</name>
        <dbReference type="ChEBI" id="CHEBI:57692"/>
    </ligand>
</feature>
<feature type="domain" description="Acyl-CoA oxidase/dehydrogenase middle" evidence="17">
    <location>
        <begin position="141"/>
        <end position="251"/>
    </location>
</feature>
<keyword evidence="8" id="KW-0276">Fatty acid metabolism</keyword>
<dbReference type="Proteomes" id="UP000269793">
    <property type="component" value="Chromosome II"/>
</dbReference>
<dbReference type="AlphaFoldDB" id="A0A3G2S790"/>
<evidence type="ECO:0000256" key="8">
    <source>
        <dbReference type="ARBA" id="ARBA00022832"/>
    </source>
</evidence>
<keyword evidence="6 13" id="KW-0285">Flavoprotein</keyword>
<feature type="domain" description="Acyl-CoA oxidase C-alpha1" evidence="19">
    <location>
        <begin position="281"/>
        <end position="452"/>
    </location>
</feature>
<dbReference type="GO" id="GO:0033540">
    <property type="term" value="P:fatty acid beta-oxidation using acyl-CoA oxidase"/>
    <property type="evidence" value="ECO:0007669"/>
    <property type="project" value="UniProtKB-UniPathway"/>
</dbReference>
<dbReference type="SUPFAM" id="SSF56645">
    <property type="entry name" value="Acyl-CoA dehydrogenase NM domain-like"/>
    <property type="match status" value="1"/>
</dbReference>
<evidence type="ECO:0000313" key="20">
    <source>
        <dbReference type="EMBL" id="AYO41907.1"/>
    </source>
</evidence>
<evidence type="ECO:0000256" key="7">
    <source>
        <dbReference type="ARBA" id="ARBA00022827"/>
    </source>
</evidence>
<evidence type="ECO:0000256" key="11">
    <source>
        <dbReference type="ARBA" id="ARBA00023140"/>
    </source>
</evidence>
<dbReference type="FunFam" id="2.40.110.10:FF:000003">
    <property type="entry name" value="Acyl-coenzyme A oxidase"/>
    <property type="match status" value="1"/>
</dbReference>
<keyword evidence="9 20" id="KW-0560">Oxidoreductase</keyword>
<sequence length="708" mass="79668">MANLEMQTLAKERTNPPFDVEAMAISLHGSKERLEYKRRVMQELERIPAFFNDDIYDLTKDELRVRTFIKIGHIVNWFQKEDMATFRQRLELISILDPGFWTRFGVHLGLFSNCVVSGSTPSQLAYWASQGMLSCHHFYGCFGMTELTHGSNVQGIKTTATFDRDADEFIIHTPELGATKWWIGGAAHSATHCAVFARLIIDGKDHGVKTFVVQLRDPYSFDNMPGVTIGDIGKKMGRDGIDNGYIQFTHVRVPRAHMLMRHTQVSREGQVFEPPLQQLAYGALLTGRVMMSIDSSNIGKKAITIAGRYAAVRRQFKSDAKNEYETQLLDYPIHQRRLMPLLAQSIAFQYTGYQLSHMLERMNEQLSSLEPGDPRLNEAIELLKSTHAASAGLKAFCTWGTLSAIEVCRQSLGGHGYSSYAGLAPLYADFAVHCTWEGDNTILALQLGRALMSAYEESRKGKKQGKALAYLNDIDAVLSYRCTSEKDLDTLAGVEAGWLTASAHFVKVAFDEFQRYLKAGDSREVAAEKCSQLRFVAGSVHTSGFIFRQFRAAVESMPDSNDGVKKALSTVALLYGLWQMEEKSGFLLRSGWLKPEQFDYVARRVTELCAEVRAFAIPLIDSFSLSDFVINSPFGRYDGDVYRAYFDMIRRNNSPLKPHPYRDTLVKPLLNREIRETVSASDFMNIDDEIKEIQSELKEAAVSAPKKA</sequence>
<protein>
    <recommendedName>
        <fullName evidence="13">Acyl-coenzyme A oxidase</fullName>
    </recommendedName>
</protein>
<organism evidence="20 21">
    <name type="scientific">Malassezia restricta (strain ATCC 96810 / NBRC 103918 / CBS 7877)</name>
    <name type="common">Seborrheic dermatitis infection agent</name>
    <dbReference type="NCBI Taxonomy" id="425264"/>
    <lineage>
        <taxon>Eukaryota</taxon>
        <taxon>Fungi</taxon>
        <taxon>Dikarya</taxon>
        <taxon>Basidiomycota</taxon>
        <taxon>Ustilaginomycotina</taxon>
        <taxon>Malasseziomycetes</taxon>
        <taxon>Malasseziales</taxon>
        <taxon>Malasseziaceae</taxon>
        <taxon>Malassezia</taxon>
    </lineage>
</organism>
<dbReference type="PANTHER" id="PTHR10909:SF352">
    <property type="entry name" value="ACYL-COENZYME A OXIDASE-LIKE PROTEIN"/>
    <property type="match status" value="1"/>
</dbReference>
<feature type="active site" description="Proton acceptor" evidence="14">
    <location>
        <position position="437"/>
    </location>
</feature>
<dbReference type="SUPFAM" id="SSF47203">
    <property type="entry name" value="Acyl-CoA dehydrogenase C-terminal domain-like"/>
    <property type="match status" value="2"/>
</dbReference>
<keyword evidence="21" id="KW-1185">Reference proteome</keyword>
<dbReference type="FunFam" id="1.10.540.10:FF:000018">
    <property type="entry name" value="Acyl-coenzyme A oxidase"/>
    <property type="match status" value="1"/>
</dbReference>
<accession>A0A3G2S790</accession>
<dbReference type="Gene3D" id="2.40.110.10">
    <property type="entry name" value="Butyryl-CoA Dehydrogenase, subunit A, domain 2"/>
    <property type="match status" value="1"/>
</dbReference>
<keyword evidence="7 13" id="KW-0274">FAD</keyword>
<proteinExistence type="inferred from homology"/>
<dbReference type="GO" id="GO:0005777">
    <property type="term" value="C:peroxisome"/>
    <property type="evidence" value="ECO:0007669"/>
    <property type="project" value="UniProtKB-SubCell"/>
</dbReference>
<evidence type="ECO:0000256" key="10">
    <source>
        <dbReference type="ARBA" id="ARBA00023098"/>
    </source>
</evidence>
<comment type="pathway">
    <text evidence="4">Lipid metabolism; peroxisomal fatty acid beta-oxidation.</text>
</comment>
<evidence type="ECO:0000313" key="21">
    <source>
        <dbReference type="Proteomes" id="UP000269793"/>
    </source>
</evidence>
<reference evidence="20 21" key="1">
    <citation type="submission" date="2018-10" db="EMBL/GenBank/DDBJ databases">
        <title>Complete genome sequence of Malassezia restricta CBS 7877.</title>
        <authorList>
            <person name="Morand S.C."/>
            <person name="Bertignac M."/>
            <person name="Iltis A."/>
            <person name="Kolder I."/>
            <person name="Pirovano W."/>
            <person name="Jourdain R."/>
            <person name="Clavaud C."/>
        </authorList>
    </citation>
    <scope>NUCLEOTIDE SEQUENCE [LARGE SCALE GENOMIC DNA]</scope>
    <source>
        <strain evidence="20 21">CBS 7877</strain>
    </source>
</reference>
<dbReference type="InterPro" id="IPR046373">
    <property type="entry name" value="Acyl-CoA_Oxase/DH_mid-dom_sf"/>
</dbReference>
<dbReference type="STRING" id="425264.A0A3G2S790"/>
<evidence type="ECO:0000259" key="16">
    <source>
        <dbReference type="Pfam" id="PF01756"/>
    </source>
</evidence>
<evidence type="ECO:0000256" key="9">
    <source>
        <dbReference type="ARBA" id="ARBA00023002"/>
    </source>
</evidence>
<comment type="subunit">
    <text evidence="12">Heteropentamer composed of five different subunits.</text>
</comment>
<comment type="catalytic activity">
    <reaction evidence="1">
        <text>a 2,3-saturated acyl-CoA + O2 = a (2E)-enoyl-CoA + H2O2</text>
        <dbReference type="Rhea" id="RHEA:38959"/>
        <dbReference type="ChEBI" id="CHEBI:15379"/>
        <dbReference type="ChEBI" id="CHEBI:16240"/>
        <dbReference type="ChEBI" id="CHEBI:58856"/>
        <dbReference type="ChEBI" id="CHEBI:65111"/>
        <dbReference type="EC" id="1.3.3.6"/>
    </reaction>
</comment>
<dbReference type="PANTHER" id="PTHR10909">
    <property type="entry name" value="ELECTRON TRANSPORT OXIDOREDUCTASE"/>
    <property type="match status" value="1"/>
</dbReference>
<dbReference type="InterPro" id="IPR002655">
    <property type="entry name" value="Acyl-CoA_oxidase_C"/>
</dbReference>
<keyword evidence="10" id="KW-0443">Lipid metabolism</keyword>
<gene>
    <name evidence="20" type="primary">POX2</name>
    <name evidence="20" type="ORF">DNF11_0957</name>
</gene>
<dbReference type="GO" id="GO:0003997">
    <property type="term" value="F:acyl-CoA oxidase activity"/>
    <property type="evidence" value="ECO:0007669"/>
    <property type="project" value="UniProtKB-EC"/>
</dbReference>
<evidence type="ECO:0000256" key="13">
    <source>
        <dbReference type="PIRNR" id="PIRNR000168"/>
    </source>
</evidence>
<dbReference type="Pfam" id="PF22924">
    <property type="entry name" value="ACOX_C_alpha1"/>
    <property type="match status" value="1"/>
</dbReference>
<evidence type="ECO:0000259" key="17">
    <source>
        <dbReference type="Pfam" id="PF02770"/>
    </source>
</evidence>
<evidence type="ECO:0000256" key="5">
    <source>
        <dbReference type="ARBA" id="ARBA00006288"/>
    </source>
</evidence>
<evidence type="ECO:0000256" key="12">
    <source>
        <dbReference type="ARBA" id="ARBA00063271"/>
    </source>
</evidence>
<evidence type="ECO:0000256" key="6">
    <source>
        <dbReference type="ARBA" id="ARBA00022630"/>
    </source>
</evidence>
<dbReference type="UniPathway" id="UPA00661"/>
<dbReference type="Gene3D" id="1.20.140.10">
    <property type="entry name" value="Butyryl-CoA Dehydrogenase, subunit A, domain 3"/>
    <property type="match status" value="2"/>
</dbReference>
<dbReference type="PIRSF" id="PIRSF000168">
    <property type="entry name" value="Acyl-CoA_oxidase"/>
    <property type="match status" value="1"/>
</dbReference>
<evidence type="ECO:0000259" key="18">
    <source>
        <dbReference type="Pfam" id="PF14749"/>
    </source>
</evidence>
<dbReference type="Gene3D" id="1.10.540.10">
    <property type="entry name" value="Acyl-CoA dehydrogenase/oxidase, N-terminal domain"/>
    <property type="match status" value="1"/>
</dbReference>
<name>A0A3G2S790_MALR7</name>
<evidence type="ECO:0000256" key="14">
    <source>
        <dbReference type="PIRSR" id="PIRSR000168-1"/>
    </source>
</evidence>
<dbReference type="InterPro" id="IPR037069">
    <property type="entry name" value="AcylCoA_DH/ox_N_sf"/>
</dbReference>
<keyword evidence="11" id="KW-0576">Peroxisome</keyword>
<evidence type="ECO:0000256" key="3">
    <source>
        <dbReference type="ARBA" id="ARBA00004275"/>
    </source>
</evidence>
<dbReference type="FunFam" id="1.20.140.10:FF:000015">
    <property type="entry name" value="Acyl-coenzyme A oxidase"/>
    <property type="match status" value="1"/>
</dbReference>